<feature type="domain" description="NlpC/P60" evidence="5">
    <location>
        <begin position="3"/>
        <end position="136"/>
    </location>
</feature>
<evidence type="ECO:0000256" key="1">
    <source>
        <dbReference type="ARBA" id="ARBA00007074"/>
    </source>
</evidence>
<dbReference type="InterPro" id="IPR000064">
    <property type="entry name" value="NLP_P60_dom"/>
</dbReference>
<dbReference type="Gene3D" id="3.90.1720.10">
    <property type="entry name" value="endopeptidase domain like (from Nostoc punctiforme)"/>
    <property type="match status" value="1"/>
</dbReference>
<protein>
    <submittedName>
        <fullName evidence="6">Peptidoglycan endopeptidase</fullName>
    </submittedName>
</protein>
<dbReference type="PROSITE" id="PS51935">
    <property type="entry name" value="NLPC_P60"/>
    <property type="match status" value="1"/>
</dbReference>
<evidence type="ECO:0000313" key="6">
    <source>
        <dbReference type="EMBL" id="MXP11015.1"/>
    </source>
</evidence>
<dbReference type="EMBL" id="WTYR01000001">
    <property type="protein sequence ID" value="MXP11015.1"/>
    <property type="molecule type" value="Genomic_DNA"/>
</dbReference>
<dbReference type="GO" id="GO:0008234">
    <property type="term" value="F:cysteine-type peptidase activity"/>
    <property type="evidence" value="ECO:0007669"/>
    <property type="project" value="UniProtKB-KW"/>
</dbReference>
<proteinExistence type="inferred from homology"/>
<keyword evidence="7" id="KW-1185">Reference proteome</keyword>
<evidence type="ECO:0000256" key="4">
    <source>
        <dbReference type="ARBA" id="ARBA00022807"/>
    </source>
</evidence>
<keyword evidence="4" id="KW-0788">Thiol protease</keyword>
<evidence type="ECO:0000259" key="5">
    <source>
        <dbReference type="PROSITE" id="PS51935"/>
    </source>
</evidence>
<dbReference type="InterPro" id="IPR038765">
    <property type="entry name" value="Papain-like_cys_pep_sf"/>
</dbReference>
<evidence type="ECO:0000313" key="7">
    <source>
        <dbReference type="Proteomes" id="UP000429229"/>
    </source>
</evidence>
<evidence type="ECO:0000256" key="2">
    <source>
        <dbReference type="ARBA" id="ARBA00022670"/>
    </source>
</evidence>
<dbReference type="Proteomes" id="UP000429229">
    <property type="component" value="Unassembled WGS sequence"/>
</dbReference>
<comment type="similarity">
    <text evidence="1">Belongs to the peptidase C40 family.</text>
</comment>
<evidence type="ECO:0000256" key="3">
    <source>
        <dbReference type="ARBA" id="ARBA00022801"/>
    </source>
</evidence>
<gene>
    <name evidence="6" type="ORF">GRI68_12580</name>
</gene>
<accession>A0A6I4U885</accession>
<comment type="caution">
    <text evidence="6">The sequence shown here is derived from an EMBL/GenBank/DDBJ whole genome shotgun (WGS) entry which is preliminary data.</text>
</comment>
<keyword evidence="2" id="KW-0645">Protease</keyword>
<dbReference type="AlphaFoldDB" id="A0A6I4U885"/>
<dbReference type="SUPFAM" id="SSF54001">
    <property type="entry name" value="Cysteine proteinases"/>
    <property type="match status" value="1"/>
</dbReference>
<dbReference type="RefSeq" id="WP_160617590.1">
    <property type="nucleotide sequence ID" value="NZ_WTYR01000001.1"/>
</dbReference>
<organism evidence="6 7">
    <name type="scientific">Alteriqipengyuania halimionae</name>
    <dbReference type="NCBI Taxonomy" id="1926630"/>
    <lineage>
        <taxon>Bacteria</taxon>
        <taxon>Pseudomonadati</taxon>
        <taxon>Pseudomonadota</taxon>
        <taxon>Alphaproteobacteria</taxon>
        <taxon>Sphingomonadales</taxon>
        <taxon>Erythrobacteraceae</taxon>
        <taxon>Alteriqipengyuania</taxon>
    </lineage>
</organism>
<keyword evidence="3" id="KW-0378">Hydrolase</keyword>
<dbReference type="OrthoDB" id="8481272at2"/>
<sequence length="136" mass="14263">MSEAGGDALAAAARALVGTRFRLGGRDPARGLDCFGVLDAALRAIGRTSSLPSGYRQRRIGLPDLDPWFAANTLARCEAPVRAGDVMLLDCGSAQPHLAILTSTGFVHAHARVGRVLETTGHPPWPSIARARLIAA</sequence>
<reference evidence="6 7" key="1">
    <citation type="submission" date="2019-12" db="EMBL/GenBank/DDBJ databases">
        <title>Genomic-based taxomic classification of the family Erythrobacteraceae.</title>
        <authorList>
            <person name="Xu L."/>
        </authorList>
    </citation>
    <scope>NUCLEOTIDE SEQUENCE [LARGE SCALE GENOMIC DNA]</scope>
    <source>
        <strain evidence="6 7">LMG 29519</strain>
    </source>
</reference>
<name>A0A6I4U885_9SPHN</name>
<dbReference type="GO" id="GO:0006508">
    <property type="term" value="P:proteolysis"/>
    <property type="evidence" value="ECO:0007669"/>
    <property type="project" value="UniProtKB-KW"/>
</dbReference>